<evidence type="ECO:0000313" key="1">
    <source>
        <dbReference type="EMBL" id="CAK9050074.1"/>
    </source>
</evidence>
<proteinExistence type="predicted"/>
<evidence type="ECO:0000313" key="2">
    <source>
        <dbReference type="Proteomes" id="UP001642464"/>
    </source>
</evidence>
<reference evidence="1 2" key="1">
    <citation type="submission" date="2024-02" db="EMBL/GenBank/DDBJ databases">
        <authorList>
            <person name="Chen Y."/>
            <person name="Shah S."/>
            <person name="Dougan E. K."/>
            <person name="Thang M."/>
            <person name="Chan C."/>
        </authorList>
    </citation>
    <scope>NUCLEOTIDE SEQUENCE [LARGE SCALE GENOMIC DNA]</scope>
</reference>
<keyword evidence="2" id="KW-1185">Reference proteome</keyword>
<gene>
    <name evidence="1" type="ORF">SCF082_LOCUS27661</name>
</gene>
<feature type="non-terminal residue" evidence="1">
    <location>
        <position position="1"/>
    </location>
</feature>
<accession>A0ABP0MH67</accession>
<dbReference type="EMBL" id="CAXAMM010021502">
    <property type="protein sequence ID" value="CAK9050074.1"/>
    <property type="molecule type" value="Genomic_DNA"/>
</dbReference>
<sequence>DLAKMMSQGEDFCHFDANGARLRSIIEANLPWTLQFDTFHVASPAENVKTKPKLKSWKAAIVGAHPSLCADIAHAVDRALGGQSEHQYFGLSCPGHHSASHHCTFRCEVLGQCSNDAMFDRILGQMLNWGEFTERPFDPKVLLNELRKIVSSSKFLSSADLQICTGPYVLCHMMQLILDVPLLVYLGLTLTYLAAENVEELLLSARSIASDFTNLAGAVGPRRRALVVTDLIRAAQFHHATGVWVPALPPLSFYHADPAQGGRHHRAKRVEAIALRPELWRRAAFGPGLRGLLRHFCNSNTGVAFQTHFLPLRRILSYDAAILVPWDNDVMSFYELYHAAMPLLMPSEMLMSKWLPAVRWGSLEFDRDRGTGSAKRPACLMRLGKSPACFVPWMNQSTLQSAMDGGAASWIGATDYYRFPHILHFHSVASLVGKLQGPLAATRSGMRKASQEIRSQTLSLHRRLLGHLLGFGDSERFPRFMPTQAPNHWNQLPLGGTCKLGFIAQADFPQIEPHSSPFLGLRQCLRLCDETAGCEVAVFNGLTCMVYDEFCNATDLRREGDRNGYVAWKRD</sequence>
<comment type="caution">
    <text evidence="1">The sequence shown here is derived from an EMBL/GenBank/DDBJ whole genome shotgun (WGS) entry which is preliminary data.</text>
</comment>
<protein>
    <submittedName>
        <fullName evidence="1">PPPDE domain-containing protein</fullName>
    </submittedName>
</protein>
<organism evidence="1 2">
    <name type="scientific">Durusdinium trenchii</name>
    <dbReference type="NCBI Taxonomy" id="1381693"/>
    <lineage>
        <taxon>Eukaryota</taxon>
        <taxon>Sar</taxon>
        <taxon>Alveolata</taxon>
        <taxon>Dinophyceae</taxon>
        <taxon>Suessiales</taxon>
        <taxon>Symbiodiniaceae</taxon>
        <taxon>Durusdinium</taxon>
    </lineage>
</organism>
<name>A0ABP0MH67_9DINO</name>
<dbReference type="Proteomes" id="UP001642464">
    <property type="component" value="Unassembled WGS sequence"/>
</dbReference>